<dbReference type="InterPro" id="IPR039926">
    <property type="entry name" value="Egg_app_1"/>
</dbReference>
<dbReference type="PANTHER" id="PTHR33333:SF32">
    <property type="entry name" value="PSAD1"/>
    <property type="match status" value="1"/>
</dbReference>
<keyword evidence="3" id="KW-1185">Reference proteome</keyword>
<evidence type="ECO:0000313" key="2">
    <source>
        <dbReference type="EMBL" id="CAL1360119.1"/>
    </source>
</evidence>
<organism evidence="2 3">
    <name type="scientific">Linum trigynum</name>
    <dbReference type="NCBI Taxonomy" id="586398"/>
    <lineage>
        <taxon>Eukaryota</taxon>
        <taxon>Viridiplantae</taxon>
        <taxon>Streptophyta</taxon>
        <taxon>Embryophyta</taxon>
        <taxon>Tracheophyta</taxon>
        <taxon>Spermatophyta</taxon>
        <taxon>Magnoliopsida</taxon>
        <taxon>eudicotyledons</taxon>
        <taxon>Gunneridae</taxon>
        <taxon>Pentapetalae</taxon>
        <taxon>rosids</taxon>
        <taxon>fabids</taxon>
        <taxon>Malpighiales</taxon>
        <taxon>Linaceae</taxon>
        <taxon>Linum</taxon>
    </lineage>
</organism>
<sequence length="102" mass="10729">MSSISPHQTPSIFRAYLQHLSPSNFRIKRLSSLPKGAEMESGNKGSSAGSNNNKAASSAKPAGSSSAATGSGTMKAPGADHHISRAEFEKNPSAYFQNLHKK</sequence>
<evidence type="ECO:0000256" key="1">
    <source>
        <dbReference type="SAM" id="MobiDB-lite"/>
    </source>
</evidence>
<gene>
    <name evidence="2" type="ORF">LTRI10_LOCUS7573</name>
</gene>
<dbReference type="EMBL" id="OZ034814">
    <property type="protein sequence ID" value="CAL1360119.1"/>
    <property type="molecule type" value="Genomic_DNA"/>
</dbReference>
<proteinExistence type="predicted"/>
<dbReference type="PANTHER" id="PTHR33333">
    <property type="entry name" value="ERYTHROCYTE MEMBRANE PROTEIN 1-LIKE"/>
    <property type="match status" value="1"/>
</dbReference>
<protein>
    <submittedName>
        <fullName evidence="2">Uncharacterized protein</fullName>
    </submittedName>
</protein>
<accession>A0AAV2CVJ6</accession>
<evidence type="ECO:0000313" key="3">
    <source>
        <dbReference type="Proteomes" id="UP001497516"/>
    </source>
</evidence>
<feature type="region of interest" description="Disordered" evidence="1">
    <location>
        <begin position="31"/>
        <end position="102"/>
    </location>
</feature>
<reference evidence="2 3" key="1">
    <citation type="submission" date="2024-04" db="EMBL/GenBank/DDBJ databases">
        <authorList>
            <person name="Fracassetti M."/>
        </authorList>
    </citation>
    <scope>NUCLEOTIDE SEQUENCE [LARGE SCALE GENOMIC DNA]</scope>
</reference>
<dbReference type="Proteomes" id="UP001497516">
    <property type="component" value="Chromosome 10"/>
</dbReference>
<feature type="compositionally biased region" description="Basic and acidic residues" evidence="1">
    <location>
        <begin position="78"/>
        <end position="90"/>
    </location>
</feature>
<dbReference type="AlphaFoldDB" id="A0AAV2CVJ6"/>
<name>A0AAV2CVJ6_9ROSI</name>
<feature type="compositionally biased region" description="Low complexity" evidence="1">
    <location>
        <begin position="42"/>
        <end position="76"/>
    </location>
</feature>